<sequence>MLITLADIKRPRFYPIAITQYHHPHHHCLLLPQLISHQASHTLYPTNPLRLSHPTVFAVIVHILIPVSEILSIAVCPLSFSKSLSFSSAYFFRRLIRLLHSWSNRQTQRKTEDTCGSKEGMRTVPVIQSRVVMAPIVDASSIVQIKLNGMAEDPPTTMAETERRSKG</sequence>
<dbReference type="EMBL" id="QGKY02000190">
    <property type="protein sequence ID" value="KAF2588112.1"/>
    <property type="molecule type" value="Genomic_DNA"/>
</dbReference>
<reference evidence="2" key="1">
    <citation type="submission" date="2019-12" db="EMBL/GenBank/DDBJ databases">
        <title>Genome sequencing and annotation of Brassica cretica.</title>
        <authorList>
            <person name="Studholme D.J."/>
            <person name="Sarris P.F."/>
        </authorList>
    </citation>
    <scope>NUCLEOTIDE SEQUENCE</scope>
    <source>
        <strain evidence="2">PFS-001/15</strain>
        <strain evidence="1">PFS-102/07</strain>
        <tissue evidence="2">Leaf</tissue>
    </source>
</reference>
<accession>A0A8S9MLC4</accession>
<gene>
    <name evidence="2" type="ORF">F2Q68_00040733</name>
    <name evidence="1" type="ORF">F2Q70_00040032</name>
</gene>
<dbReference type="AlphaFoldDB" id="A0A8S9MLC4"/>
<dbReference type="EMBL" id="QGKW02000007">
    <property type="protein sequence ID" value="KAF2618998.1"/>
    <property type="molecule type" value="Genomic_DNA"/>
</dbReference>
<evidence type="ECO:0000313" key="1">
    <source>
        <dbReference type="EMBL" id="KAF2588112.1"/>
    </source>
</evidence>
<protein>
    <submittedName>
        <fullName evidence="2">Uncharacterized protein</fullName>
    </submittedName>
</protein>
<comment type="caution">
    <text evidence="2">The sequence shown here is derived from an EMBL/GenBank/DDBJ whole genome shotgun (WGS) entry which is preliminary data.</text>
</comment>
<organism evidence="2 3">
    <name type="scientific">Brassica cretica</name>
    <name type="common">Mustard</name>
    <dbReference type="NCBI Taxonomy" id="69181"/>
    <lineage>
        <taxon>Eukaryota</taxon>
        <taxon>Viridiplantae</taxon>
        <taxon>Streptophyta</taxon>
        <taxon>Embryophyta</taxon>
        <taxon>Tracheophyta</taxon>
        <taxon>Spermatophyta</taxon>
        <taxon>Magnoliopsida</taxon>
        <taxon>eudicotyledons</taxon>
        <taxon>Gunneridae</taxon>
        <taxon>Pentapetalae</taxon>
        <taxon>rosids</taxon>
        <taxon>malvids</taxon>
        <taxon>Brassicales</taxon>
        <taxon>Brassicaceae</taxon>
        <taxon>Brassiceae</taxon>
        <taxon>Brassica</taxon>
    </lineage>
</organism>
<proteinExistence type="predicted"/>
<name>A0A8S9MLC4_BRACR</name>
<evidence type="ECO:0000313" key="3">
    <source>
        <dbReference type="Proteomes" id="UP000712281"/>
    </source>
</evidence>
<dbReference type="Proteomes" id="UP000712281">
    <property type="component" value="Unassembled WGS sequence"/>
</dbReference>
<evidence type="ECO:0000313" key="2">
    <source>
        <dbReference type="EMBL" id="KAF2618998.1"/>
    </source>
</evidence>